<evidence type="ECO:0000313" key="2">
    <source>
        <dbReference type="EMBL" id="GAH06676.1"/>
    </source>
</evidence>
<dbReference type="GO" id="GO:0006457">
    <property type="term" value="P:protein folding"/>
    <property type="evidence" value="ECO:0007669"/>
    <property type="project" value="InterPro"/>
</dbReference>
<keyword evidence="1" id="KW-0143">Chaperone</keyword>
<protein>
    <recommendedName>
        <fullName evidence="3">Nucleotide exchange factor GrpE</fullName>
    </recommendedName>
</protein>
<dbReference type="InterPro" id="IPR009012">
    <property type="entry name" value="GrpE_head"/>
</dbReference>
<sequence length="112" mass="12957">SLRVIRCIDNLENRISRLSEQDVKTSNLDEIKDELVFALESSSVERFEPEINSDYRGQEKIAEAVKEKEHCDDPNLTGKIAKVIRPGYQYFIDEENVKVVRTAQVKLFELVN</sequence>
<comment type="caution">
    <text evidence="2">The sequence shown here is derived from an EMBL/GenBank/DDBJ whole genome shotgun (WGS) entry which is preliminary data.</text>
</comment>
<evidence type="ECO:0000256" key="1">
    <source>
        <dbReference type="ARBA" id="ARBA00023186"/>
    </source>
</evidence>
<organism evidence="2">
    <name type="scientific">marine sediment metagenome</name>
    <dbReference type="NCBI Taxonomy" id="412755"/>
    <lineage>
        <taxon>unclassified sequences</taxon>
        <taxon>metagenomes</taxon>
        <taxon>ecological metagenomes</taxon>
    </lineage>
</organism>
<proteinExistence type="predicted"/>
<dbReference type="GO" id="GO:0000774">
    <property type="term" value="F:adenyl-nucleotide exchange factor activity"/>
    <property type="evidence" value="ECO:0007669"/>
    <property type="project" value="InterPro"/>
</dbReference>
<dbReference type="AlphaFoldDB" id="X1CEB9"/>
<dbReference type="EMBL" id="BART01038663">
    <property type="protein sequence ID" value="GAH06676.1"/>
    <property type="molecule type" value="Genomic_DNA"/>
</dbReference>
<dbReference type="GO" id="GO:0042803">
    <property type="term" value="F:protein homodimerization activity"/>
    <property type="evidence" value="ECO:0007669"/>
    <property type="project" value="InterPro"/>
</dbReference>
<dbReference type="Pfam" id="PF01025">
    <property type="entry name" value="GrpE"/>
    <property type="match status" value="1"/>
</dbReference>
<evidence type="ECO:0008006" key="3">
    <source>
        <dbReference type="Google" id="ProtNLM"/>
    </source>
</evidence>
<feature type="non-terminal residue" evidence="2">
    <location>
        <position position="1"/>
    </location>
</feature>
<dbReference type="GO" id="GO:0051087">
    <property type="term" value="F:protein-folding chaperone binding"/>
    <property type="evidence" value="ECO:0007669"/>
    <property type="project" value="InterPro"/>
</dbReference>
<gene>
    <name evidence="2" type="ORF">S01H4_63997</name>
</gene>
<reference evidence="2" key="1">
    <citation type="journal article" date="2014" name="Front. Microbiol.">
        <title>High frequency of phylogenetically diverse reductive dehalogenase-homologous genes in deep subseafloor sedimentary metagenomes.</title>
        <authorList>
            <person name="Kawai M."/>
            <person name="Futagami T."/>
            <person name="Toyoda A."/>
            <person name="Takaki Y."/>
            <person name="Nishi S."/>
            <person name="Hori S."/>
            <person name="Arai W."/>
            <person name="Tsubouchi T."/>
            <person name="Morono Y."/>
            <person name="Uchiyama I."/>
            <person name="Ito T."/>
            <person name="Fujiyama A."/>
            <person name="Inagaki F."/>
            <person name="Takami H."/>
        </authorList>
    </citation>
    <scope>NUCLEOTIDE SEQUENCE</scope>
    <source>
        <strain evidence="2">Expedition CK06-06</strain>
    </source>
</reference>
<name>X1CEB9_9ZZZZ</name>
<dbReference type="Gene3D" id="2.30.22.10">
    <property type="entry name" value="Head domain of nucleotide exchange factor GrpE"/>
    <property type="match status" value="1"/>
</dbReference>
<accession>X1CEB9</accession>
<dbReference type="InterPro" id="IPR000740">
    <property type="entry name" value="GrpE"/>
</dbReference>